<dbReference type="AlphaFoldDB" id="A0A1T4Y4R5"/>
<protein>
    <submittedName>
        <fullName evidence="2">Uncharacterized protein</fullName>
    </submittedName>
</protein>
<organism evidence="2 3">
    <name type="scientific">Prosthecobacter debontii</name>
    <dbReference type="NCBI Taxonomy" id="48467"/>
    <lineage>
        <taxon>Bacteria</taxon>
        <taxon>Pseudomonadati</taxon>
        <taxon>Verrucomicrobiota</taxon>
        <taxon>Verrucomicrobiia</taxon>
        <taxon>Verrucomicrobiales</taxon>
        <taxon>Verrucomicrobiaceae</taxon>
        <taxon>Prosthecobacter</taxon>
    </lineage>
</organism>
<evidence type="ECO:0000313" key="3">
    <source>
        <dbReference type="Proteomes" id="UP000190774"/>
    </source>
</evidence>
<evidence type="ECO:0000256" key="1">
    <source>
        <dbReference type="SAM" id="SignalP"/>
    </source>
</evidence>
<keyword evidence="1" id="KW-0732">Signal</keyword>
<accession>A0A1T4Y4R5</accession>
<feature type="signal peptide" evidence="1">
    <location>
        <begin position="1"/>
        <end position="26"/>
    </location>
</feature>
<keyword evidence="3" id="KW-1185">Reference proteome</keyword>
<proteinExistence type="predicted"/>
<dbReference type="Proteomes" id="UP000190774">
    <property type="component" value="Unassembled WGS sequence"/>
</dbReference>
<name>A0A1T4Y4R5_9BACT</name>
<feature type="chain" id="PRO_5010562962" evidence="1">
    <location>
        <begin position="27"/>
        <end position="133"/>
    </location>
</feature>
<reference evidence="3" key="1">
    <citation type="submission" date="2017-02" db="EMBL/GenBank/DDBJ databases">
        <authorList>
            <person name="Varghese N."/>
            <person name="Submissions S."/>
        </authorList>
    </citation>
    <scope>NUCLEOTIDE SEQUENCE [LARGE SCALE GENOMIC DNA]</scope>
    <source>
        <strain evidence="3">ATCC 700200</strain>
    </source>
</reference>
<dbReference type="EMBL" id="FUYE01000007">
    <property type="protein sequence ID" value="SKA96508.1"/>
    <property type="molecule type" value="Genomic_DNA"/>
</dbReference>
<sequence length="133" mass="14733">MFRQISSIVSALIMALPMCWCCMVQAMPAAPQPEEAACPACHQDAAPAHTPATPAEKHCPCCVEMTPRDLSPDAVQAPRPLFSVQSLALWPSSMDTWLLPPHKQERDVHTWHPPQSGLPWHPPLYQQHCALLI</sequence>
<dbReference type="RefSeq" id="WP_078813598.1">
    <property type="nucleotide sequence ID" value="NZ_FUYE01000007.1"/>
</dbReference>
<evidence type="ECO:0000313" key="2">
    <source>
        <dbReference type="EMBL" id="SKA96508.1"/>
    </source>
</evidence>
<gene>
    <name evidence="2" type="ORF">SAMN02745166_02401</name>
</gene>